<name>A0ABW1KW34_9PROT</name>
<comment type="caution">
    <text evidence="4">The sequence shown here is derived from an EMBL/GenBank/DDBJ whole genome shotgun (WGS) entry which is preliminary data.</text>
</comment>
<dbReference type="EMBL" id="JBHPON010000001">
    <property type="protein sequence ID" value="MFC6035276.1"/>
    <property type="molecule type" value="Genomic_DNA"/>
</dbReference>
<dbReference type="NCBIfam" id="TIGR00051">
    <property type="entry name" value="YbgC/FadM family acyl-CoA thioesterase"/>
    <property type="match status" value="1"/>
</dbReference>
<dbReference type="GO" id="GO:0016787">
    <property type="term" value="F:hydrolase activity"/>
    <property type="evidence" value="ECO:0007669"/>
    <property type="project" value="UniProtKB-KW"/>
</dbReference>
<comment type="similarity">
    <text evidence="1">Belongs to the 4-hydroxybenzoyl-CoA thioesterase family.</text>
</comment>
<dbReference type="CDD" id="cd00586">
    <property type="entry name" value="4HBT"/>
    <property type="match status" value="1"/>
</dbReference>
<dbReference type="Pfam" id="PF03061">
    <property type="entry name" value="4HBT"/>
    <property type="match status" value="1"/>
</dbReference>
<dbReference type="PANTHER" id="PTHR31793">
    <property type="entry name" value="4-HYDROXYBENZOYL-COA THIOESTERASE FAMILY MEMBER"/>
    <property type="match status" value="1"/>
</dbReference>
<dbReference type="Proteomes" id="UP001596116">
    <property type="component" value="Unassembled WGS sequence"/>
</dbReference>
<dbReference type="PIRSF" id="PIRSF003230">
    <property type="entry name" value="YbgC"/>
    <property type="match status" value="1"/>
</dbReference>
<dbReference type="SUPFAM" id="SSF54637">
    <property type="entry name" value="Thioesterase/thiol ester dehydrase-isomerase"/>
    <property type="match status" value="1"/>
</dbReference>
<dbReference type="RefSeq" id="WP_379879399.1">
    <property type="nucleotide sequence ID" value="NZ_JBHPON010000001.1"/>
</dbReference>
<keyword evidence="2 4" id="KW-0378">Hydrolase</keyword>
<proteinExistence type="inferred from homology"/>
<dbReference type="InterPro" id="IPR006683">
    <property type="entry name" value="Thioestr_dom"/>
</dbReference>
<sequence length="147" mass="16591">MSEKASFTLLHPLRVRWAECDAQGIVFNVNYFLYFDVAMTEWLRALGLQGDKTLEFYTVHAEADYKGSARFDEMIEVGVRCAKMGRTSMTLEAAIFRDDDLLTQGKLIYVHAEPKTQEKTPLPDDFIARVLAFENTAPEMTASGRAG</sequence>
<dbReference type="Gene3D" id="3.10.129.10">
    <property type="entry name" value="Hotdog Thioesterase"/>
    <property type="match status" value="1"/>
</dbReference>
<dbReference type="EC" id="3.1.2.-" evidence="4"/>
<organism evidence="4 5">
    <name type="scientific">Hyphococcus aureus</name>
    <dbReference type="NCBI Taxonomy" id="2666033"/>
    <lineage>
        <taxon>Bacteria</taxon>
        <taxon>Pseudomonadati</taxon>
        <taxon>Pseudomonadota</taxon>
        <taxon>Alphaproteobacteria</taxon>
        <taxon>Parvularculales</taxon>
        <taxon>Parvularculaceae</taxon>
        <taxon>Hyphococcus</taxon>
    </lineage>
</organism>
<evidence type="ECO:0000313" key="4">
    <source>
        <dbReference type="EMBL" id="MFC6035276.1"/>
    </source>
</evidence>
<evidence type="ECO:0000259" key="3">
    <source>
        <dbReference type="Pfam" id="PF03061"/>
    </source>
</evidence>
<dbReference type="InterPro" id="IPR006684">
    <property type="entry name" value="YbgC/YbaW"/>
</dbReference>
<protein>
    <submittedName>
        <fullName evidence="4">Acyl-CoA thioesterase</fullName>
        <ecNumber evidence="4">3.1.2.-</ecNumber>
    </submittedName>
</protein>
<dbReference type="PANTHER" id="PTHR31793:SF27">
    <property type="entry name" value="NOVEL THIOESTERASE SUPERFAMILY DOMAIN AND SAPOSIN A-TYPE DOMAIN CONTAINING PROTEIN (0610012H03RIK)"/>
    <property type="match status" value="1"/>
</dbReference>
<gene>
    <name evidence="4" type="ORF">ACFMB1_06950</name>
</gene>
<accession>A0ABW1KW34</accession>
<evidence type="ECO:0000256" key="1">
    <source>
        <dbReference type="ARBA" id="ARBA00005953"/>
    </source>
</evidence>
<reference evidence="4 5" key="1">
    <citation type="submission" date="2024-09" db="EMBL/GenBank/DDBJ databases">
        <authorList>
            <person name="Zhang Z.-H."/>
        </authorList>
    </citation>
    <scope>NUCLEOTIDE SEQUENCE [LARGE SCALE GENOMIC DNA]</scope>
    <source>
        <strain evidence="4 5">HHTR114</strain>
    </source>
</reference>
<keyword evidence="5" id="KW-1185">Reference proteome</keyword>
<evidence type="ECO:0000313" key="5">
    <source>
        <dbReference type="Proteomes" id="UP001596116"/>
    </source>
</evidence>
<feature type="domain" description="Thioesterase" evidence="3">
    <location>
        <begin position="23"/>
        <end position="102"/>
    </location>
</feature>
<dbReference type="InterPro" id="IPR050563">
    <property type="entry name" value="4-hydroxybenzoyl-CoA_TE"/>
</dbReference>
<dbReference type="InterPro" id="IPR029069">
    <property type="entry name" value="HotDog_dom_sf"/>
</dbReference>
<evidence type="ECO:0000256" key="2">
    <source>
        <dbReference type="ARBA" id="ARBA00022801"/>
    </source>
</evidence>